<evidence type="ECO:0000256" key="11">
    <source>
        <dbReference type="ARBA" id="ARBA00023128"/>
    </source>
</evidence>
<evidence type="ECO:0000256" key="12">
    <source>
        <dbReference type="ARBA" id="ARBA00047990"/>
    </source>
</evidence>
<evidence type="ECO:0000256" key="8">
    <source>
        <dbReference type="ARBA" id="ARBA00023002"/>
    </source>
</evidence>
<comment type="similarity">
    <text evidence="2">Belongs to the frataxin family.</text>
</comment>
<proteinExistence type="inferred from homology"/>
<keyword evidence="6" id="KW-0410">Iron transport</keyword>
<evidence type="ECO:0000256" key="13">
    <source>
        <dbReference type="SAM" id="MobiDB-lite"/>
    </source>
</evidence>
<keyword evidence="9" id="KW-0408">Iron</keyword>
<dbReference type="PROSITE" id="PS01344">
    <property type="entry name" value="FRATAXIN_1"/>
    <property type="match status" value="1"/>
</dbReference>
<dbReference type="GO" id="GO:0008199">
    <property type="term" value="F:ferric iron binding"/>
    <property type="evidence" value="ECO:0007669"/>
    <property type="project" value="InterPro"/>
</dbReference>
<dbReference type="Pfam" id="PF01491">
    <property type="entry name" value="Frataxin_Cyay"/>
    <property type="match status" value="1"/>
</dbReference>
<dbReference type="AlphaFoldDB" id="A0AAW1SH45"/>
<dbReference type="InterPro" id="IPR002908">
    <property type="entry name" value="Frataxin/CyaY"/>
</dbReference>
<evidence type="ECO:0000256" key="6">
    <source>
        <dbReference type="ARBA" id="ARBA00022496"/>
    </source>
</evidence>
<dbReference type="PROSITE" id="PS50810">
    <property type="entry name" value="FRATAXIN_2"/>
    <property type="match status" value="1"/>
</dbReference>
<feature type="region of interest" description="Disordered" evidence="13">
    <location>
        <begin position="19"/>
        <end position="41"/>
    </location>
</feature>
<evidence type="ECO:0000313" key="15">
    <source>
        <dbReference type="Proteomes" id="UP001445335"/>
    </source>
</evidence>
<protein>
    <recommendedName>
        <fullName evidence="3">ferroxidase</fullName>
        <ecNumber evidence="3">1.16.3.1</ecNumber>
    </recommendedName>
</protein>
<evidence type="ECO:0000256" key="4">
    <source>
        <dbReference type="ARBA" id="ARBA00022434"/>
    </source>
</evidence>
<dbReference type="InterPro" id="IPR036524">
    <property type="entry name" value="Frataxin/CyaY_sf"/>
</dbReference>
<gene>
    <name evidence="14" type="ORF">WJX81_002579</name>
</gene>
<dbReference type="NCBIfam" id="TIGR03421">
    <property type="entry name" value="FeS_CyaY"/>
    <property type="match status" value="1"/>
</dbReference>
<dbReference type="SUPFAM" id="SSF55387">
    <property type="entry name" value="Frataxin/Nqo15-like"/>
    <property type="match status" value="1"/>
</dbReference>
<dbReference type="PANTHER" id="PTHR16821:SF2">
    <property type="entry name" value="FRATAXIN, MITOCHONDRIAL"/>
    <property type="match status" value="1"/>
</dbReference>
<accession>A0AAW1SH45</accession>
<dbReference type="Proteomes" id="UP001445335">
    <property type="component" value="Unassembled WGS sequence"/>
</dbReference>
<sequence length="142" mass="15987">MVRAVAARRALTSLANNQAVHQWRPREHDRDTRRPLATSTQGRTTLEELTNRMDALLEDSDIDGSDLEYGQGVLTLKLGRLGTYVINKQTPNHQIWMSSPVSGPVRYDLEGGRWVYHRDGHDMHARLAAELQQLCGVTLDLG</sequence>
<dbReference type="GO" id="GO:0016226">
    <property type="term" value="P:iron-sulfur cluster assembly"/>
    <property type="evidence" value="ECO:0007669"/>
    <property type="project" value="InterPro"/>
</dbReference>
<dbReference type="PANTHER" id="PTHR16821">
    <property type="entry name" value="FRATAXIN"/>
    <property type="match status" value="1"/>
</dbReference>
<comment type="subcellular location">
    <subcellularLocation>
        <location evidence="1">Mitochondrion</location>
    </subcellularLocation>
</comment>
<dbReference type="GO" id="GO:0008198">
    <property type="term" value="F:ferrous iron binding"/>
    <property type="evidence" value="ECO:0007669"/>
    <property type="project" value="TreeGrafter"/>
</dbReference>
<evidence type="ECO:0000256" key="10">
    <source>
        <dbReference type="ARBA" id="ARBA00023065"/>
    </source>
</evidence>
<keyword evidence="10" id="KW-0406">Ion transport</keyword>
<name>A0AAW1SH45_9CHLO</name>
<dbReference type="GO" id="GO:0034986">
    <property type="term" value="F:iron chaperone activity"/>
    <property type="evidence" value="ECO:0007669"/>
    <property type="project" value="TreeGrafter"/>
</dbReference>
<evidence type="ECO:0000256" key="5">
    <source>
        <dbReference type="ARBA" id="ARBA00022448"/>
    </source>
</evidence>
<dbReference type="GO" id="GO:0005739">
    <property type="term" value="C:mitochondrion"/>
    <property type="evidence" value="ECO:0007669"/>
    <property type="project" value="UniProtKB-SubCell"/>
</dbReference>
<evidence type="ECO:0000256" key="9">
    <source>
        <dbReference type="ARBA" id="ARBA00023004"/>
    </source>
</evidence>
<keyword evidence="4" id="KW-0409">Iron storage</keyword>
<keyword evidence="8" id="KW-0560">Oxidoreductase</keyword>
<comment type="caution">
    <text evidence="14">The sequence shown here is derived from an EMBL/GenBank/DDBJ whole genome shotgun (WGS) entry which is preliminary data.</text>
</comment>
<keyword evidence="11" id="KW-0496">Mitochondrion</keyword>
<keyword evidence="7" id="KW-0809">Transit peptide</keyword>
<dbReference type="GO" id="GO:0006879">
    <property type="term" value="P:intracellular iron ion homeostasis"/>
    <property type="evidence" value="ECO:0007669"/>
    <property type="project" value="UniProtKB-KW"/>
</dbReference>
<dbReference type="InterPro" id="IPR017789">
    <property type="entry name" value="Frataxin"/>
</dbReference>
<evidence type="ECO:0000256" key="7">
    <source>
        <dbReference type="ARBA" id="ARBA00022946"/>
    </source>
</evidence>
<keyword evidence="15" id="KW-1185">Reference proteome</keyword>
<feature type="compositionally biased region" description="Basic and acidic residues" evidence="13">
    <location>
        <begin position="24"/>
        <end position="34"/>
    </location>
</feature>
<organism evidence="14 15">
    <name type="scientific">Elliptochloris bilobata</name>
    <dbReference type="NCBI Taxonomy" id="381761"/>
    <lineage>
        <taxon>Eukaryota</taxon>
        <taxon>Viridiplantae</taxon>
        <taxon>Chlorophyta</taxon>
        <taxon>core chlorophytes</taxon>
        <taxon>Trebouxiophyceae</taxon>
        <taxon>Trebouxiophyceae incertae sedis</taxon>
        <taxon>Elliptochloris clade</taxon>
        <taxon>Elliptochloris</taxon>
    </lineage>
</organism>
<dbReference type="NCBIfam" id="TIGR03422">
    <property type="entry name" value="mito_frataxin"/>
    <property type="match status" value="1"/>
</dbReference>
<dbReference type="GO" id="GO:0006826">
    <property type="term" value="P:iron ion transport"/>
    <property type="evidence" value="ECO:0007669"/>
    <property type="project" value="UniProtKB-KW"/>
</dbReference>
<dbReference type="EC" id="1.16.3.1" evidence="3"/>
<dbReference type="InterPro" id="IPR020895">
    <property type="entry name" value="Frataxin_CS"/>
</dbReference>
<evidence type="ECO:0000256" key="2">
    <source>
        <dbReference type="ARBA" id="ARBA00008183"/>
    </source>
</evidence>
<dbReference type="GO" id="GO:0004322">
    <property type="term" value="F:ferroxidase activity"/>
    <property type="evidence" value="ECO:0007669"/>
    <property type="project" value="UniProtKB-EC"/>
</dbReference>
<comment type="catalytic activity">
    <reaction evidence="12">
        <text>4 Fe(2+) + O2 + 4 H(+) = 4 Fe(3+) + 2 H2O</text>
        <dbReference type="Rhea" id="RHEA:11148"/>
        <dbReference type="ChEBI" id="CHEBI:15377"/>
        <dbReference type="ChEBI" id="CHEBI:15378"/>
        <dbReference type="ChEBI" id="CHEBI:15379"/>
        <dbReference type="ChEBI" id="CHEBI:29033"/>
        <dbReference type="ChEBI" id="CHEBI:29034"/>
        <dbReference type="EC" id="1.16.3.1"/>
    </reaction>
</comment>
<evidence type="ECO:0000256" key="1">
    <source>
        <dbReference type="ARBA" id="ARBA00004173"/>
    </source>
</evidence>
<evidence type="ECO:0000256" key="3">
    <source>
        <dbReference type="ARBA" id="ARBA00013107"/>
    </source>
</evidence>
<dbReference type="Gene3D" id="3.30.920.10">
    <property type="entry name" value="Frataxin/CyaY"/>
    <property type="match status" value="1"/>
</dbReference>
<dbReference type="EMBL" id="JALJOU010000002">
    <property type="protein sequence ID" value="KAK9845795.1"/>
    <property type="molecule type" value="Genomic_DNA"/>
</dbReference>
<reference evidence="14 15" key="1">
    <citation type="journal article" date="2024" name="Nat. Commun.">
        <title>Phylogenomics reveals the evolutionary origins of lichenization in chlorophyte algae.</title>
        <authorList>
            <person name="Puginier C."/>
            <person name="Libourel C."/>
            <person name="Otte J."/>
            <person name="Skaloud P."/>
            <person name="Haon M."/>
            <person name="Grisel S."/>
            <person name="Petersen M."/>
            <person name="Berrin J.G."/>
            <person name="Delaux P.M."/>
            <person name="Dal Grande F."/>
            <person name="Keller J."/>
        </authorList>
    </citation>
    <scope>NUCLEOTIDE SEQUENCE [LARGE SCALE GENOMIC DNA]</scope>
    <source>
        <strain evidence="14 15">SAG 245.80</strain>
    </source>
</reference>
<dbReference type="SMART" id="SM01219">
    <property type="entry name" value="Frataxin_Cyay"/>
    <property type="match status" value="1"/>
</dbReference>
<evidence type="ECO:0000313" key="14">
    <source>
        <dbReference type="EMBL" id="KAK9845795.1"/>
    </source>
</evidence>
<dbReference type="GO" id="GO:0051537">
    <property type="term" value="F:2 iron, 2 sulfur cluster binding"/>
    <property type="evidence" value="ECO:0007669"/>
    <property type="project" value="TreeGrafter"/>
</dbReference>
<keyword evidence="5" id="KW-0813">Transport</keyword>